<keyword evidence="1" id="KW-0812">Transmembrane</keyword>
<evidence type="ECO:0000256" key="1">
    <source>
        <dbReference type="SAM" id="Phobius"/>
    </source>
</evidence>
<keyword evidence="1" id="KW-0472">Membrane</keyword>
<sequence>MLMPCLNNRNTNIINVTADVDHQHTAIVSTLISEATVILSTLMFLMSSIGFAVYVFTLAVGGVRARHSHRHGRGNAADYQLFIATRQMFRLVAVGTSMAFLSWMLLYVPVACLGCLFMSLLLLFMTQSSQSVSILRRVIDPQGRESLNLQCVVDGKDGLQRVLAFAILWLG</sequence>
<dbReference type="AlphaFoldDB" id="A0A418F4X9"/>
<dbReference type="EMBL" id="QUTH01002773">
    <property type="protein sequence ID" value="RHZ23996.1"/>
    <property type="molecule type" value="Genomic_DNA"/>
</dbReference>
<evidence type="ECO:0000313" key="2">
    <source>
        <dbReference type="EMBL" id="RHZ23996.1"/>
    </source>
</evidence>
<feature type="transmembrane region" description="Helical" evidence="1">
    <location>
        <begin position="37"/>
        <end position="60"/>
    </location>
</feature>
<proteinExistence type="predicted"/>
<feature type="transmembrane region" description="Helical" evidence="1">
    <location>
        <begin position="106"/>
        <end position="126"/>
    </location>
</feature>
<comment type="caution">
    <text evidence="2">The sequence shown here is derived from an EMBL/GenBank/DDBJ whole genome shotgun (WGS) entry which is preliminary data.</text>
</comment>
<name>A0A418F4X9_APHAT</name>
<keyword evidence="1" id="KW-1133">Transmembrane helix</keyword>
<accession>A0A418F4X9</accession>
<protein>
    <submittedName>
        <fullName evidence="2">Uncharacterized protein</fullName>
    </submittedName>
</protein>
<reference evidence="2 3" key="1">
    <citation type="submission" date="2018-08" db="EMBL/GenBank/DDBJ databases">
        <title>Aphanomyces genome sequencing and annotation.</title>
        <authorList>
            <person name="Minardi D."/>
            <person name="Oidtmann B."/>
            <person name="Van Der Giezen M."/>
            <person name="Studholme D.J."/>
        </authorList>
    </citation>
    <scope>NUCLEOTIDE SEQUENCE [LARGE SCALE GENOMIC DNA]</scope>
    <source>
        <strain evidence="2 3">Da</strain>
    </source>
</reference>
<evidence type="ECO:0000313" key="3">
    <source>
        <dbReference type="Proteomes" id="UP000285430"/>
    </source>
</evidence>
<gene>
    <name evidence="2" type="ORF">DYB37_005805</name>
</gene>
<organism evidence="2 3">
    <name type="scientific">Aphanomyces astaci</name>
    <name type="common">Crayfish plague agent</name>
    <dbReference type="NCBI Taxonomy" id="112090"/>
    <lineage>
        <taxon>Eukaryota</taxon>
        <taxon>Sar</taxon>
        <taxon>Stramenopiles</taxon>
        <taxon>Oomycota</taxon>
        <taxon>Saprolegniomycetes</taxon>
        <taxon>Saprolegniales</taxon>
        <taxon>Verrucalvaceae</taxon>
        <taxon>Aphanomyces</taxon>
    </lineage>
</organism>
<dbReference type="Proteomes" id="UP000285430">
    <property type="component" value="Unassembled WGS sequence"/>
</dbReference>
<dbReference type="VEuPathDB" id="FungiDB:H257_17667"/>